<sequence length="189" mass="22100">MAHSKPIRSAPPFHHFPTIGSLRVHLRKVPAQHRTAPEAQVKTRPHPPKRLYRAANSAALPCTYDVVSHPENKARKWKGCWYTRESNLTLSYRKKPIEWEIHWTRTNLVWSDGIRPLLYFVADNNRHHHYTVRCIQPRYVFASRYAALLQYAVRFGASFGIYYTYHHRRAVCTLPDMLEQMLTASPEPG</sequence>
<evidence type="ECO:0000313" key="2">
    <source>
        <dbReference type="Proteomes" id="UP000246991"/>
    </source>
</evidence>
<comment type="caution">
    <text evidence="1">The sequence shown here is derived from an EMBL/GenBank/DDBJ whole genome shotgun (WGS) entry which is preliminary data.</text>
</comment>
<gene>
    <name evidence="1" type="ORF">C7212DRAFT_363768</name>
</gene>
<name>A0A317SR08_9PEZI</name>
<dbReference type="Proteomes" id="UP000246991">
    <property type="component" value="Unassembled WGS sequence"/>
</dbReference>
<accession>A0A317SR08</accession>
<protein>
    <submittedName>
        <fullName evidence="1">Uncharacterized protein</fullName>
    </submittedName>
</protein>
<proteinExistence type="predicted"/>
<keyword evidence="2" id="KW-1185">Reference proteome</keyword>
<dbReference type="AlphaFoldDB" id="A0A317SR08"/>
<organism evidence="1 2">
    <name type="scientific">Tuber magnatum</name>
    <name type="common">white Piedmont truffle</name>
    <dbReference type="NCBI Taxonomy" id="42249"/>
    <lineage>
        <taxon>Eukaryota</taxon>
        <taxon>Fungi</taxon>
        <taxon>Dikarya</taxon>
        <taxon>Ascomycota</taxon>
        <taxon>Pezizomycotina</taxon>
        <taxon>Pezizomycetes</taxon>
        <taxon>Pezizales</taxon>
        <taxon>Tuberaceae</taxon>
        <taxon>Tuber</taxon>
    </lineage>
</organism>
<dbReference type="EMBL" id="PYWC01000030">
    <property type="protein sequence ID" value="PWW76818.1"/>
    <property type="molecule type" value="Genomic_DNA"/>
</dbReference>
<evidence type="ECO:0000313" key="1">
    <source>
        <dbReference type="EMBL" id="PWW76818.1"/>
    </source>
</evidence>
<reference evidence="1 2" key="1">
    <citation type="submission" date="2018-03" db="EMBL/GenBank/DDBJ databases">
        <title>Genomes of Pezizomycetes fungi and the evolution of truffles.</title>
        <authorList>
            <person name="Murat C."/>
            <person name="Payen T."/>
            <person name="Noel B."/>
            <person name="Kuo A."/>
            <person name="Martin F.M."/>
        </authorList>
    </citation>
    <scope>NUCLEOTIDE SEQUENCE [LARGE SCALE GENOMIC DNA]</scope>
    <source>
        <strain evidence="1">091103-1</strain>
    </source>
</reference>